<dbReference type="AlphaFoldDB" id="A0A9D1NKJ2"/>
<dbReference type="Gene3D" id="3.30.1330.40">
    <property type="entry name" value="RutC-like"/>
    <property type="match status" value="1"/>
</dbReference>
<dbReference type="InterPro" id="IPR013813">
    <property type="entry name" value="Endoribo_LPSP/chorism_mut-like"/>
</dbReference>
<dbReference type="CDD" id="cd02199">
    <property type="entry name" value="YjgF_YER057c_UK114_like_1"/>
    <property type="match status" value="1"/>
</dbReference>
<name>A0A9D1NKJ2_9BACT</name>
<gene>
    <name evidence="2" type="ORF">IAC75_07020</name>
</gene>
<proteinExistence type="predicted"/>
<accession>A0A9D1NKJ2</accession>
<dbReference type="EMBL" id="DVOG01000186">
    <property type="protein sequence ID" value="HIV04877.1"/>
    <property type="molecule type" value="Genomic_DNA"/>
</dbReference>
<comment type="caution">
    <text evidence="2">The sequence shown here is derived from an EMBL/GenBank/DDBJ whole genome shotgun (WGS) entry which is preliminary data.</text>
</comment>
<evidence type="ECO:0000313" key="3">
    <source>
        <dbReference type="Proteomes" id="UP000886812"/>
    </source>
</evidence>
<dbReference type="Proteomes" id="UP000886812">
    <property type="component" value="Unassembled WGS sequence"/>
</dbReference>
<dbReference type="PANTHER" id="PTHR43760">
    <property type="entry name" value="ENDORIBONUCLEASE-RELATED"/>
    <property type="match status" value="1"/>
</dbReference>
<sequence length="154" mass="15821">MSIEAKIQELGLTLPPPPAPAGAYVPAVRSGNLLFLSGTLPTADGKLTHTGMIGSSPEKDIAYGYAAARQCALAALANAKAFLGSLDRVRRVVNVNGFVYAPEGFADAPKVINGASELFLAVFGENGKHARAAVALGGVPLHATAEVQVVLEVE</sequence>
<protein>
    <submittedName>
        <fullName evidence="2">RidA family protein</fullName>
    </submittedName>
</protein>
<feature type="domain" description="Endoribonuclease L-PSP/chorismate mutase-like" evidence="1">
    <location>
        <begin position="5"/>
        <end position="148"/>
    </location>
</feature>
<reference evidence="2" key="2">
    <citation type="journal article" date="2021" name="PeerJ">
        <title>Extensive microbial diversity within the chicken gut microbiome revealed by metagenomics and culture.</title>
        <authorList>
            <person name="Gilroy R."/>
            <person name="Ravi A."/>
            <person name="Getino M."/>
            <person name="Pursley I."/>
            <person name="Horton D.L."/>
            <person name="Alikhan N.F."/>
            <person name="Baker D."/>
            <person name="Gharbi K."/>
            <person name="Hall N."/>
            <person name="Watson M."/>
            <person name="Adriaenssens E.M."/>
            <person name="Foster-Nyarko E."/>
            <person name="Jarju S."/>
            <person name="Secka A."/>
            <person name="Antonio M."/>
            <person name="Oren A."/>
            <person name="Chaudhuri R.R."/>
            <person name="La Ragione R."/>
            <person name="Hildebrand F."/>
            <person name="Pallen M.J."/>
        </authorList>
    </citation>
    <scope>NUCLEOTIDE SEQUENCE</scope>
    <source>
        <strain evidence="2">10669</strain>
    </source>
</reference>
<organism evidence="2 3">
    <name type="scientific">Candidatus Spyradosoma merdigallinarum</name>
    <dbReference type="NCBI Taxonomy" id="2840950"/>
    <lineage>
        <taxon>Bacteria</taxon>
        <taxon>Pseudomonadati</taxon>
        <taxon>Verrucomicrobiota</taxon>
        <taxon>Opitutia</taxon>
        <taxon>Opitutia incertae sedis</taxon>
        <taxon>Candidatus Spyradosoma</taxon>
    </lineage>
</organism>
<dbReference type="InterPro" id="IPR035959">
    <property type="entry name" value="RutC-like_sf"/>
</dbReference>
<evidence type="ECO:0000313" key="2">
    <source>
        <dbReference type="EMBL" id="HIV04877.1"/>
    </source>
</evidence>
<evidence type="ECO:0000259" key="1">
    <source>
        <dbReference type="Pfam" id="PF14588"/>
    </source>
</evidence>
<dbReference type="Pfam" id="PF14588">
    <property type="entry name" value="YjgF_endoribonc"/>
    <property type="match status" value="1"/>
</dbReference>
<dbReference type="PANTHER" id="PTHR43760:SF1">
    <property type="entry name" value="ENDORIBONUCLEASE L-PSP_CHORISMATE MUTASE-LIKE DOMAIN-CONTAINING PROTEIN"/>
    <property type="match status" value="1"/>
</dbReference>
<dbReference type="SUPFAM" id="SSF55298">
    <property type="entry name" value="YjgF-like"/>
    <property type="match status" value="1"/>
</dbReference>
<reference evidence="2" key="1">
    <citation type="submission" date="2020-10" db="EMBL/GenBank/DDBJ databases">
        <authorList>
            <person name="Gilroy R."/>
        </authorList>
    </citation>
    <scope>NUCLEOTIDE SEQUENCE</scope>
    <source>
        <strain evidence="2">10669</strain>
    </source>
</reference>